<evidence type="ECO:0000259" key="1">
    <source>
        <dbReference type="Pfam" id="PF02498"/>
    </source>
</evidence>
<reference evidence="3" key="1">
    <citation type="submission" date="2016-04" db="EMBL/GenBank/DDBJ databases">
        <authorList>
            <person name="Chen L."/>
            <person name="Zhuang W."/>
            <person name="Wang G."/>
        </authorList>
    </citation>
    <scope>NUCLEOTIDE SEQUENCE [LARGE SCALE GENOMIC DNA]</scope>
    <source>
        <strain evidence="3">17621</strain>
    </source>
</reference>
<gene>
    <name evidence="2" type="ORF">A4H97_23915</name>
</gene>
<dbReference type="EMBL" id="LVXG01000007">
    <property type="protein sequence ID" value="OQP52756.1"/>
    <property type="molecule type" value="Genomic_DNA"/>
</dbReference>
<dbReference type="Proteomes" id="UP000192610">
    <property type="component" value="Unassembled WGS sequence"/>
</dbReference>
<dbReference type="STRING" id="354355.SAMN05660816_04670"/>
<organism evidence="2 3">
    <name type="scientific">Niastella yeongjuensis</name>
    <dbReference type="NCBI Taxonomy" id="354355"/>
    <lineage>
        <taxon>Bacteria</taxon>
        <taxon>Pseudomonadati</taxon>
        <taxon>Bacteroidota</taxon>
        <taxon>Chitinophagia</taxon>
        <taxon>Chitinophagales</taxon>
        <taxon>Chitinophagaceae</taxon>
        <taxon>Niastella</taxon>
    </lineage>
</organism>
<sequence>MKQDLIKELFEKFEAACYNIDDVECWSAREMQTLLGYNKWENFEKVIDKAKDACRNAGGQVEDHFPDVRKMVHIGSGTERGVEDIALTRYACYLVGQNGDSRKQEIAFSQTYFAVQTRRAELVEQRLLEFERVKAREKLSQTEKQLSGILYERGVDEKGFALIRSKGDQALFKLSTVQLKAKMGVPDNRPVADFLPTISIKAKDLAAEMTSFNVQTKDLKGQDPIEKEHIDNNSAVRTVLLERGIKPEELPPAEDVKKVQRKLEKEEKKMLKDIKQGKDGKNE</sequence>
<protein>
    <submittedName>
        <fullName evidence="2">DNA damage-inducible protein D</fullName>
    </submittedName>
</protein>
<dbReference type="InterPro" id="IPR003497">
    <property type="entry name" value="BRO_N_domain"/>
</dbReference>
<feature type="domain" description="Bro-N" evidence="1">
    <location>
        <begin position="21"/>
        <end position="108"/>
    </location>
</feature>
<proteinExistence type="predicted"/>
<comment type="caution">
    <text evidence="2">The sequence shown here is derived from an EMBL/GenBank/DDBJ whole genome shotgun (WGS) entry which is preliminary data.</text>
</comment>
<accession>A0A1V9F3D2</accession>
<name>A0A1V9F3D2_9BACT</name>
<keyword evidence="3" id="KW-1185">Reference proteome</keyword>
<evidence type="ECO:0000313" key="2">
    <source>
        <dbReference type="EMBL" id="OQP52756.1"/>
    </source>
</evidence>
<evidence type="ECO:0000313" key="3">
    <source>
        <dbReference type="Proteomes" id="UP000192610"/>
    </source>
</evidence>
<dbReference type="RefSeq" id="WP_081197849.1">
    <property type="nucleotide sequence ID" value="NZ_FOCZ01000009.1"/>
</dbReference>
<dbReference type="NCBIfam" id="NF008573">
    <property type="entry name" value="PRK11525.1"/>
    <property type="match status" value="1"/>
</dbReference>
<dbReference type="Pfam" id="PF02498">
    <property type="entry name" value="Bro-N"/>
    <property type="match status" value="1"/>
</dbReference>
<dbReference type="AlphaFoldDB" id="A0A1V9F3D2"/>
<dbReference type="OrthoDB" id="9803893at2"/>